<organism evidence="9 10">
    <name type="scientific">Limulus polyphemus</name>
    <name type="common">Atlantic horseshoe crab</name>
    <dbReference type="NCBI Taxonomy" id="6850"/>
    <lineage>
        <taxon>Eukaryota</taxon>
        <taxon>Metazoa</taxon>
        <taxon>Ecdysozoa</taxon>
        <taxon>Arthropoda</taxon>
        <taxon>Chelicerata</taxon>
        <taxon>Merostomata</taxon>
        <taxon>Xiphosura</taxon>
        <taxon>Limulidae</taxon>
        <taxon>Limulus</taxon>
    </lineage>
</organism>
<dbReference type="GeneID" id="111085671"/>
<keyword evidence="6 7" id="KW-0333">Golgi apparatus</keyword>
<feature type="domain" description="Fucosyltransferase C-terminal" evidence="8">
    <location>
        <begin position="42"/>
        <end position="126"/>
    </location>
</feature>
<dbReference type="Pfam" id="PF00852">
    <property type="entry name" value="Glyco_transf_10"/>
    <property type="match status" value="1"/>
</dbReference>
<evidence type="ECO:0000256" key="7">
    <source>
        <dbReference type="RuleBase" id="RU003832"/>
    </source>
</evidence>
<dbReference type="Gene3D" id="3.40.50.11660">
    <property type="entry name" value="Glycosyl transferase family 10, C-terminal domain"/>
    <property type="match status" value="1"/>
</dbReference>
<sequence length="141" mass="16456">MAYVINWTATYRHDSDIVAPYEKFILYDKKVQALKQKQDYTAKKTKKVAWFVSNCAARNGRLQYARELAKYIELDIYGTCGAKRCPRTSAKKCFDMLDKEYKFYLAFENSNCKDYITEKFFVNGLRLLIPSAGSLAEFIHE</sequence>
<proteinExistence type="inferred from homology"/>
<reference evidence="10" key="1">
    <citation type="submission" date="2025-08" db="UniProtKB">
        <authorList>
            <consortium name="RefSeq"/>
        </authorList>
    </citation>
    <scope>IDENTIFICATION</scope>
    <source>
        <tissue evidence="10">Muscle</tissue>
    </source>
</reference>
<comment type="subcellular location">
    <subcellularLocation>
        <location evidence="1">Golgi apparatus membrane</location>
        <topology evidence="1">Single-pass type II membrane protein</topology>
    </subcellularLocation>
    <subcellularLocation>
        <location evidence="7">Golgi apparatus</location>
        <location evidence="7">Golgi stack membrane</location>
        <topology evidence="7">Single-pass type II membrane protein</topology>
    </subcellularLocation>
</comment>
<evidence type="ECO:0000256" key="1">
    <source>
        <dbReference type="ARBA" id="ARBA00004323"/>
    </source>
</evidence>
<keyword evidence="5 7" id="KW-0808">Transferase</keyword>
<dbReference type="RefSeq" id="XP_022241074.1">
    <property type="nucleotide sequence ID" value="XM_022385366.1"/>
</dbReference>
<gene>
    <name evidence="10" type="primary">LOC111085671</name>
</gene>
<evidence type="ECO:0000256" key="6">
    <source>
        <dbReference type="ARBA" id="ARBA00023034"/>
    </source>
</evidence>
<comment type="similarity">
    <text evidence="3 7">Belongs to the glycosyltransferase 10 family.</text>
</comment>
<dbReference type="SUPFAM" id="SSF53756">
    <property type="entry name" value="UDP-Glycosyltransferase/glycogen phosphorylase"/>
    <property type="match status" value="1"/>
</dbReference>
<evidence type="ECO:0000256" key="4">
    <source>
        <dbReference type="ARBA" id="ARBA00022676"/>
    </source>
</evidence>
<keyword evidence="7" id="KW-0812">Transmembrane</keyword>
<keyword evidence="7" id="KW-0472">Membrane</keyword>
<name>A0ABM1SBR9_LIMPO</name>
<keyword evidence="4 7" id="KW-0328">Glycosyltransferase</keyword>
<dbReference type="InterPro" id="IPR038577">
    <property type="entry name" value="GT10-like_C_sf"/>
</dbReference>
<keyword evidence="9" id="KW-1185">Reference proteome</keyword>
<dbReference type="InterPro" id="IPR001503">
    <property type="entry name" value="Glyco_trans_10"/>
</dbReference>
<evidence type="ECO:0000256" key="5">
    <source>
        <dbReference type="ARBA" id="ARBA00022679"/>
    </source>
</evidence>
<comment type="pathway">
    <text evidence="2">Protein modification; protein glycosylation.</text>
</comment>
<evidence type="ECO:0000313" key="10">
    <source>
        <dbReference type="RefSeq" id="XP_022241074.1"/>
    </source>
</evidence>
<dbReference type="PANTHER" id="PTHR48438">
    <property type="entry name" value="ALPHA-(1,3)-FUCOSYLTRANSFERASE C-RELATED"/>
    <property type="match status" value="1"/>
</dbReference>
<dbReference type="PANTHER" id="PTHR48438:SF1">
    <property type="entry name" value="ALPHA-(1,3)-FUCOSYLTRANSFERASE C-RELATED"/>
    <property type="match status" value="1"/>
</dbReference>
<protein>
    <recommendedName>
        <fullName evidence="7">Fucosyltransferase</fullName>
        <ecNumber evidence="7">2.4.1.-</ecNumber>
    </recommendedName>
</protein>
<evidence type="ECO:0000313" key="9">
    <source>
        <dbReference type="Proteomes" id="UP000694941"/>
    </source>
</evidence>
<dbReference type="Proteomes" id="UP000694941">
    <property type="component" value="Unplaced"/>
</dbReference>
<dbReference type="InterPro" id="IPR055270">
    <property type="entry name" value="Glyco_tran_10_C"/>
</dbReference>
<accession>A0ABM1SBR9</accession>
<evidence type="ECO:0000256" key="3">
    <source>
        <dbReference type="ARBA" id="ARBA00008919"/>
    </source>
</evidence>
<evidence type="ECO:0000259" key="8">
    <source>
        <dbReference type="Pfam" id="PF00852"/>
    </source>
</evidence>
<dbReference type="EC" id="2.4.1.-" evidence="7"/>
<evidence type="ECO:0000256" key="2">
    <source>
        <dbReference type="ARBA" id="ARBA00004922"/>
    </source>
</evidence>